<evidence type="ECO:0000313" key="1">
    <source>
        <dbReference type="EMBL" id="RHF71404.1"/>
    </source>
</evidence>
<sequence>MIKNNLSLFILFLALSQIIFSNDEELEKFIEVDKELYNKEKLDKIKELNLPEVNKEKRYITKEGVRELEKVYNVYLDMKVNVYVPLEIVSDINIYATVLGNEILEIPFDLELNRRPEKNNYYSIKYSDMVFDIDNDGEEDTYIYSPKYINERIETNNYVKIYGERISNEGSYKKRIYMTVEIGEE</sequence>
<comment type="caution">
    <text evidence="1">The sequence shown here is derived from an EMBL/GenBank/DDBJ whole genome shotgun (WGS) entry which is preliminary data.</text>
</comment>
<reference evidence="1 2" key="1">
    <citation type="submission" date="2018-08" db="EMBL/GenBank/DDBJ databases">
        <title>A genome reference for cultivated species of the human gut microbiota.</title>
        <authorList>
            <person name="Zou Y."/>
            <person name="Xue W."/>
            <person name="Luo G."/>
        </authorList>
    </citation>
    <scope>NUCLEOTIDE SEQUENCE [LARGE SCALE GENOMIC DNA]</scope>
    <source>
        <strain evidence="1 2">AM25-1</strain>
    </source>
</reference>
<dbReference type="EMBL" id="QRHL01000015">
    <property type="protein sequence ID" value="RHF71404.1"/>
    <property type="molecule type" value="Genomic_DNA"/>
</dbReference>
<dbReference type="AlphaFoldDB" id="A0A414PS72"/>
<accession>A0A414PS72</accession>
<protein>
    <submittedName>
        <fullName evidence="1">Uncharacterized protein</fullName>
    </submittedName>
</protein>
<organism evidence="1 2">
    <name type="scientific">Fusobacterium mortiferum</name>
    <dbReference type="NCBI Taxonomy" id="850"/>
    <lineage>
        <taxon>Bacteria</taxon>
        <taxon>Fusobacteriati</taxon>
        <taxon>Fusobacteriota</taxon>
        <taxon>Fusobacteriia</taxon>
        <taxon>Fusobacteriales</taxon>
        <taxon>Fusobacteriaceae</taxon>
        <taxon>Fusobacterium</taxon>
    </lineage>
</organism>
<proteinExistence type="predicted"/>
<gene>
    <name evidence="1" type="ORF">DW663_08650</name>
</gene>
<dbReference type="Proteomes" id="UP000284676">
    <property type="component" value="Unassembled WGS sequence"/>
</dbReference>
<dbReference type="RefSeq" id="WP_005884090.1">
    <property type="nucleotide sequence ID" value="NZ_CABMMQ010000001.1"/>
</dbReference>
<dbReference type="GeneID" id="62763086"/>
<evidence type="ECO:0000313" key="2">
    <source>
        <dbReference type="Proteomes" id="UP000284676"/>
    </source>
</evidence>
<name>A0A414PS72_FUSMR</name>